<gene>
    <name evidence="2" type="ORF">PEVE_00003650</name>
</gene>
<evidence type="ECO:0000313" key="3">
    <source>
        <dbReference type="Proteomes" id="UP001159427"/>
    </source>
</evidence>
<keyword evidence="3" id="KW-1185">Reference proteome</keyword>
<protein>
    <submittedName>
        <fullName evidence="2">Uncharacterized protein</fullName>
    </submittedName>
</protein>
<feature type="compositionally biased region" description="Basic and acidic residues" evidence="1">
    <location>
        <begin position="112"/>
        <end position="140"/>
    </location>
</feature>
<sequence>MPDQLIDGRQSRVGALTGRSVPRVSTPRPWESGLIMVKPYLVADNDIQEEPELVCKHGIPLNGAIGDSHKVNCVKCERPFSRGGRALAGMLAFRRAETKRRKSKRILNTTRLSEEQEKRKRMEGEYDNALRRFAEKHPSN</sequence>
<proteinExistence type="predicted"/>
<evidence type="ECO:0000256" key="1">
    <source>
        <dbReference type="SAM" id="MobiDB-lite"/>
    </source>
</evidence>
<feature type="region of interest" description="Disordered" evidence="1">
    <location>
        <begin position="110"/>
        <end position="140"/>
    </location>
</feature>
<dbReference type="EMBL" id="CALNXI010000122">
    <property type="protein sequence ID" value="CAH3019671.1"/>
    <property type="molecule type" value="Genomic_DNA"/>
</dbReference>
<reference evidence="2 3" key="1">
    <citation type="submission" date="2022-05" db="EMBL/GenBank/DDBJ databases">
        <authorList>
            <consortium name="Genoscope - CEA"/>
            <person name="William W."/>
        </authorList>
    </citation>
    <scope>NUCLEOTIDE SEQUENCE [LARGE SCALE GENOMIC DNA]</scope>
</reference>
<name>A0ABN8LRH3_9CNID</name>
<dbReference type="Proteomes" id="UP001159427">
    <property type="component" value="Unassembled WGS sequence"/>
</dbReference>
<comment type="caution">
    <text evidence="2">The sequence shown here is derived from an EMBL/GenBank/DDBJ whole genome shotgun (WGS) entry which is preliminary data.</text>
</comment>
<organism evidence="2 3">
    <name type="scientific">Porites evermanni</name>
    <dbReference type="NCBI Taxonomy" id="104178"/>
    <lineage>
        <taxon>Eukaryota</taxon>
        <taxon>Metazoa</taxon>
        <taxon>Cnidaria</taxon>
        <taxon>Anthozoa</taxon>
        <taxon>Hexacorallia</taxon>
        <taxon>Scleractinia</taxon>
        <taxon>Fungiina</taxon>
        <taxon>Poritidae</taxon>
        <taxon>Porites</taxon>
    </lineage>
</organism>
<evidence type="ECO:0000313" key="2">
    <source>
        <dbReference type="EMBL" id="CAH3019671.1"/>
    </source>
</evidence>
<feature type="region of interest" description="Disordered" evidence="1">
    <location>
        <begin position="1"/>
        <end position="24"/>
    </location>
</feature>
<accession>A0ABN8LRH3</accession>